<accession>A0A0M5JBQ6</accession>
<feature type="DNA-binding region" description="H-T-H motif" evidence="3">
    <location>
        <begin position="30"/>
        <end position="49"/>
    </location>
</feature>
<dbReference type="PROSITE" id="PS01081">
    <property type="entry name" value="HTH_TETR_1"/>
    <property type="match status" value="1"/>
</dbReference>
<dbReference type="InterPro" id="IPR009057">
    <property type="entry name" value="Homeodomain-like_sf"/>
</dbReference>
<evidence type="ECO:0000259" key="4">
    <source>
        <dbReference type="PROSITE" id="PS50977"/>
    </source>
</evidence>
<dbReference type="Proteomes" id="UP000067625">
    <property type="component" value="Chromosome"/>
</dbReference>
<keyword evidence="1" id="KW-0678">Repressor</keyword>
<dbReference type="InterPro" id="IPR050624">
    <property type="entry name" value="HTH-type_Tx_Regulator"/>
</dbReference>
<evidence type="ECO:0000313" key="5">
    <source>
        <dbReference type="EMBL" id="ALC82031.1"/>
    </source>
</evidence>
<dbReference type="PANTHER" id="PTHR43479:SF11">
    <property type="entry name" value="ACREF_ENVCD OPERON REPRESSOR-RELATED"/>
    <property type="match status" value="1"/>
</dbReference>
<dbReference type="Gene3D" id="1.10.10.60">
    <property type="entry name" value="Homeodomain-like"/>
    <property type="match status" value="1"/>
</dbReference>
<protein>
    <submittedName>
        <fullName evidence="5">Transcriptional regulator</fullName>
    </submittedName>
</protein>
<name>A0A0M5JBQ6_9BACI</name>
<dbReference type="InterPro" id="IPR023772">
    <property type="entry name" value="DNA-bd_HTH_TetR-type_CS"/>
</dbReference>
<evidence type="ECO:0000313" key="6">
    <source>
        <dbReference type="Proteomes" id="UP000067625"/>
    </source>
</evidence>
<dbReference type="PANTHER" id="PTHR43479">
    <property type="entry name" value="ACREF/ENVCD OPERON REPRESSOR-RELATED"/>
    <property type="match status" value="1"/>
</dbReference>
<dbReference type="GO" id="GO:0003677">
    <property type="term" value="F:DNA binding"/>
    <property type="evidence" value="ECO:0007669"/>
    <property type="project" value="UniProtKB-UniRule"/>
</dbReference>
<evidence type="ECO:0000256" key="2">
    <source>
        <dbReference type="ARBA" id="ARBA00023125"/>
    </source>
</evidence>
<dbReference type="STRING" id="1441095.AM592_10755"/>
<evidence type="ECO:0000256" key="3">
    <source>
        <dbReference type="PROSITE-ProRule" id="PRU00335"/>
    </source>
</evidence>
<dbReference type="Gene3D" id="1.10.357.10">
    <property type="entry name" value="Tetracycline Repressor, domain 2"/>
    <property type="match status" value="1"/>
</dbReference>
<dbReference type="InterPro" id="IPR001647">
    <property type="entry name" value="HTH_TetR"/>
</dbReference>
<evidence type="ECO:0000256" key="1">
    <source>
        <dbReference type="ARBA" id="ARBA00022491"/>
    </source>
</evidence>
<reference evidence="5 6" key="2">
    <citation type="journal article" date="2016" name="Int. J. Syst. Evol. Microbiol.">
        <title>Bacillus gobiensis sp. nov., isolated from a soil sample.</title>
        <authorList>
            <person name="Liu B."/>
            <person name="Liu G.H."/>
            <person name="Cetin S."/>
            <person name="Schumann P."/>
            <person name="Pan Z.Z."/>
            <person name="Chen Q.Q."/>
        </authorList>
    </citation>
    <scope>NUCLEOTIDE SEQUENCE [LARGE SCALE GENOMIC DNA]</scope>
    <source>
        <strain evidence="5 6">FJAT-4402</strain>
    </source>
</reference>
<keyword evidence="2 3" id="KW-0238">DNA-binding</keyword>
<sequence>MKSDILPTTKDKIVDAAILLFNQKGFSGTSVREIAKEANVNVAHISYYFKGKGGLLEFLVSQFYEDYIRIVEKGYDKVHYISAKECLLSLIFDILSYQHNHRQLTRFVYREVTIDSTLNREIMTTYLTKEKYILQTIIEEGKRKKEFIGLPVPHFMIQLKSLLTMPYLQPQYISEVLHLQPHEEYFYKAYFKEVKIWLTSMLEHKNETAGFSAIR</sequence>
<proteinExistence type="predicted"/>
<dbReference type="AlphaFoldDB" id="A0A0M5JBQ6"/>
<dbReference type="PATRIC" id="fig|1441095.3.peg.2369"/>
<dbReference type="PROSITE" id="PS50977">
    <property type="entry name" value="HTH_TETR_2"/>
    <property type="match status" value="1"/>
</dbReference>
<dbReference type="NCBIfam" id="NF037937">
    <property type="entry name" value="septum_RefZ"/>
    <property type="match status" value="1"/>
</dbReference>
<reference evidence="6" key="1">
    <citation type="submission" date="2015-08" db="EMBL/GenBank/DDBJ databases">
        <title>Genome sequencing project for genomic taxonomy and phylogenomics of Bacillus-like bacteria.</title>
        <authorList>
            <person name="Liu B."/>
            <person name="Wang J."/>
            <person name="Zhu Y."/>
            <person name="Liu G."/>
            <person name="Chen Q."/>
            <person name="Chen Z."/>
            <person name="Lan J."/>
            <person name="Che J."/>
            <person name="Ge C."/>
            <person name="Shi H."/>
            <person name="Pan Z."/>
            <person name="Liu X."/>
        </authorList>
    </citation>
    <scope>NUCLEOTIDE SEQUENCE [LARGE SCALE GENOMIC DNA]</scope>
    <source>
        <strain evidence="6">FJAT-4402</strain>
    </source>
</reference>
<feature type="domain" description="HTH tetR-type" evidence="4">
    <location>
        <begin position="7"/>
        <end position="67"/>
    </location>
</feature>
<keyword evidence="6" id="KW-1185">Reference proteome</keyword>
<organism evidence="5 6">
    <name type="scientific">Bacillus gobiensis</name>
    <dbReference type="NCBI Taxonomy" id="1441095"/>
    <lineage>
        <taxon>Bacteria</taxon>
        <taxon>Bacillati</taxon>
        <taxon>Bacillota</taxon>
        <taxon>Bacilli</taxon>
        <taxon>Bacillales</taxon>
        <taxon>Bacillaceae</taxon>
        <taxon>Bacillus</taxon>
    </lineage>
</organism>
<gene>
    <name evidence="5" type="ORF">AM592_10755</name>
</gene>
<dbReference type="EMBL" id="CP012600">
    <property type="protein sequence ID" value="ALC82031.1"/>
    <property type="molecule type" value="Genomic_DNA"/>
</dbReference>
<dbReference type="InterPro" id="IPR036271">
    <property type="entry name" value="Tet_transcr_reg_TetR-rel_C_sf"/>
</dbReference>
<dbReference type="SUPFAM" id="SSF46689">
    <property type="entry name" value="Homeodomain-like"/>
    <property type="match status" value="1"/>
</dbReference>
<dbReference type="PRINTS" id="PR00455">
    <property type="entry name" value="HTHTETR"/>
</dbReference>
<dbReference type="SUPFAM" id="SSF48498">
    <property type="entry name" value="Tetracyclin repressor-like, C-terminal domain"/>
    <property type="match status" value="1"/>
</dbReference>
<dbReference type="Pfam" id="PF00440">
    <property type="entry name" value="TetR_N"/>
    <property type="match status" value="1"/>
</dbReference>